<dbReference type="InterPro" id="IPR035965">
    <property type="entry name" value="PAS-like_dom_sf"/>
</dbReference>
<keyword evidence="12" id="KW-0067">ATP-binding</keyword>
<dbReference type="InterPro" id="IPR036890">
    <property type="entry name" value="HATPase_C_sf"/>
</dbReference>
<dbReference type="EMBL" id="JBHUIP010000006">
    <property type="protein sequence ID" value="MFD2262840.1"/>
    <property type="molecule type" value="Genomic_DNA"/>
</dbReference>
<evidence type="ECO:0000256" key="2">
    <source>
        <dbReference type="ARBA" id="ARBA00012438"/>
    </source>
</evidence>
<dbReference type="SUPFAM" id="SSF55785">
    <property type="entry name" value="PYP-like sensor domain (PAS domain)"/>
    <property type="match status" value="1"/>
</dbReference>
<evidence type="ECO:0000313" key="18">
    <source>
        <dbReference type="EMBL" id="MFD2262840.1"/>
    </source>
</evidence>
<dbReference type="Gene3D" id="3.30.450.20">
    <property type="entry name" value="PAS domain"/>
    <property type="match status" value="1"/>
</dbReference>
<feature type="domain" description="PAS" evidence="16">
    <location>
        <begin position="7"/>
        <end position="77"/>
    </location>
</feature>
<keyword evidence="3" id="KW-0600">Photoreceptor protein</keyword>
<dbReference type="PROSITE" id="PS50112">
    <property type="entry name" value="PAS"/>
    <property type="match status" value="1"/>
</dbReference>
<keyword evidence="14" id="KW-0843">Virulence</keyword>
<dbReference type="Pfam" id="PF13426">
    <property type="entry name" value="PAS_9"/>
    <property type="match status" value="1"/>
</dbReference>
<proteinExistence type="predicted"/>
<evidence type="ECO:0000256" key="14">
    <source>
        <dbReference type="ARBA" id="ARBA00023026"/>
    </source>
</evidence>
<keyword evidence="4" id="KW-0597">Phosphoprotein</keyword>
<dbReference type="PANTHER" id="PTHR41523">
    <property type="entry name" value="TWO-COMPONENT SYSTEM SENSOR PROTEIN"/>
    <property type="match status" value="1"/>
</dbReference>
<evidence type="ECO:0000259" key="16">
    <source>
        <dbReference type="PROSITE" id="PS50112"/>
    </source>
</evidence>
<keyword evidence="8" id="KW-0808">Transferase</keyword>
<dbReference type="Proteomes" id="UP001597295">
    <property type="component" value="Unassembled WGS sequence"/>
</dbReference>
<name>A0ABW5DUB7_9PROT</name>
<feature type="domain" description="PAC" evidence="17">
    <location>
        <begin position="78"/>
        <end position="132"/>
    </location>
</feature>
<accession>A0ABW5DUB7</accession>
<evidence type="ECO:0000256" key="6">
    <source>
        <dbReference type="ARBA" id="ARBA00022630"/>
    </source>
</evidence>
<dbReference type="PROSITE" id="PS50113">
    <property type="entry name" value="PAC"/>
    <property type="match status" value="1"/>
</dbReference>
<keyword evidence="19" id="KW-1185">Reference proteome</keyword>
<comment type="catalytic activity">
    <reaction evidence="1">
        <text>ATP + protein L-histidine = ADP + protein N-phospho-L-histidine.</text>
        <dbReference type="EC" id="2.7.13.3"/>
    </reaction>
</comment>
<evidence type="ECO:0000259" key="17">
    <source>
        <dbReference type="PROSITE" id="PS50113"/>
    </source>
</evidence>
<gene>
    <name evidence="18" type="ORF">ACFSM5_08070</name>
</gene>
<evidence type="ECO:0000256" key="5">
    <source>
        <dbReference type="ARBA" id="ARBA00022606"/>
    </source>
</evidence>
<evidence type="ECO:0000256" key="12">
    <source>
        <dbReference type="ARBA" id="ARBA00022840"/>
    </source>
</evidence>
<dbReference type="PANTHER" id="PTHR41523:SF8">
    <property type="entry name" value="ETHYLENE RESPONSE SENSOR PROTEIN"/>
    <property type="match status" value="1"/>
</dbReference>
<dbReference type="SMART" id="SM00911">
    <property type="entry name" value="HWE_HK"/>
    <property type="match status" value="1"/>
</dbReference>
<sequence>MQQNNWLANHLKAVVDSSNDAIISKTMQGIVTSWNRGAEHIFGYTAEEMIGRPITQVIPPDRWSEETEILSRISRGERIEHYNTIRLHKDGRLLDISLTISPIKADDGTIVGASKIARDITAQRLAQQKQGMLLHEMSHRVKNLFSLTTGLITLCDQSAESASELRDLLTRRLSSLARAHDMVLPIKTGQEETPGHAADFAAVVEKVLEPYREESSDQRIRIQGPPLAIGPLAVTDTALLLQEFATNAMKYGALTNRDGSIAVSWSVDDQQLHLLWQERGGPTIGNPPDRKGFGSLLADGTVNGRLGGRLERIWEQEGLTIRLAVPLKTLTS</sequence>
<keyword evidence="10" id="KW-0547">Nucleotide-binding</keyword>
<evidence type="ECO:0000256" key="15">
    <source>
        <dbReference type="ARBA" id="ARBA00023170"/>
    </source>
</evidence>
<dbReference type="InterPro" id="IPR000014">
    <property type="entry name" value="PAS"/>
</dbReference>
<evidence type="ECO:0000256" key="3">
    <source>
        <dbReference type="ARBA" id="ARBA00022543"/>
    </source>
</evidence>
<evidence type="ECO:0000256" key="1">
    <source>
        <dbReference type="ARBA" id="ARBA00000085"/>
    </source>
</evidence>
<dbReference type="InterPro" id="IPR011102">
    <property type="entry name" value="Sig_transdc_His_kinase_HWE"/>
</dbReference>
<dbReference type="EC" id="2.7.13.3" evidence="2"/>
<dbReference type="Gene3D" id="3.30.565.10">
    <property type="entry name" value="Histidine kinase-like ATPase, C-terminal domain"/>
    <property type="match status" value="1"/>
</dbReference>
<dbReference type="SMART" id="SM00086">
    <property type="entry name" value="PAC"/>
    <property type="match status" value="1"/>
</dbReference>
<protein>
    <recommendedName>
        <fullName evidence="2">histidine kinase</fullName>
        <ecNumber evidence="2">2.7.13.3</ecNumber>
    </recommendedName>
</protein>
<dbReference type="RefSeq" id="WP_379875809.1">
    <property type="nucleotide sequence ID" value="NZ_JBHUIP010000006.1"/>
</dbReference>
<keyword evidence="5" id="KW-0716">Sensory transduction</keyword>
<comment type="caution">
    <text evidence="18">The sequence shown here is derived from an EMBL/GenBank/DDBJ whole genome shotgun (WGS) entry which is preliminary data.</text>
</comment>
<keyword evidence="7" id="KW-0288">FMN</keyword>
<dbReference type="InterPro" id="IPR001610">
    <property type="entry name" value="PAC"/>
</dbReference>
<dbReference type="Pfam" id="PF07536">
    <property type="entry name" value="HWE_HK"/>
    <property type="match status" value="1"/>
</dbReference>
<organism evidence="18 19">
    <name type="scientific">Lacibacterium aquatile</name>
    <dbReference type="NCBI Taxonomy" id="1168082"/>
    <lineage>
        <taxon>Bacteria</taxon>
        <taxon>Pseudomonadati</taxon>
        <taxon>Pseudomonadota</taxon>
        <taxon>Alphaproteobacteria</taxon>
        <taxon>Rhodospirillales</taxon>
        <taxon>Rhodospirillaceae</taxon>
    </lineage>
</organism>
<keyword evidence="15" id="KW-0675">Receptor</keyword>
<evidence type="ECO:0000256" key="13">
    <source>
        <dbReference type="ARBA" id="ARBA00022991"/>
    </source>
</evidence>
<dbReference type="SUPFAM" id="SSF55874">
    <property type="entry name" value="ATPase domain of HSP90 chaperone/DNA topoisomerase II/histidine kinase"/>
    <property type="match status" value="1"/>
</dbReference>
<evidence type="ECO:0000256" key="9">
    <source>
        <dbReference type="ARBA" id="ARBA00022737"/>
    </source>
</evidence>
<evidence type="ECO:0000256" key="8">
    <source>
        <dbReference type="ARBA" id="ARBA00022679"/>
    </source>
</evidence>
<dbReference type="CDD" id="cd00130">
    <property type="entry name" value="PAS"/>
    <property type="match status" value="1"/>
</dbReference>
<keyword evidence="9" id="KW-0677">Repeat</keyword>
<evidence type="ECO:0000256" key="11">
    <source>
        <dbReference type="ARBA" id="ARBA00022777"/>
    </source>
</evidence>
<keyword evidence="11" id="KW-0418">Kinase</keyword>
<evidence type="ECO:0000256" key="10">
    <source>
        <dbReference type="ARBA" id="ARBA00022741"/>
    </source>
</evidence>
<evidence type="ECO:0000313" key="19">
    <source>
        <dbReference type="Proteomes" id="UP001597295"/>
    </source>
</evidence>
<reference evidence="19" key="1">
    <citation type="journal article" date="2019" name="Int. J. Syst. Evol. Microbiol.">
        <title>The Global Catalogue of Microorganisms (GCM) 10K type strain sequencing project: providing services to taxonomists for standard genome sequencing and annotation.</title>
        <authorList>
            <consortium name="The Broad Institute Genomics Platform"/>
            <consortium name="The Broad Institute Genome Sequencing Center for Infectious Disease"/>
            <person name="Wu L."/>
            <person name="Ma J."/>
        </authorList>
    </citation>
    <scope>NUCLEOTIDE SEQUENCE [LARGE SCALE GENOMIC DNA]</scope>
    <source>
        <strain evidence="19">CGMCC 1.19062</strain>
    </source>
</reference>
<keyword evidence="6" id="KW-0285">Flavoprotein</keyword>
<dbReference type="NCBIfam" id="TIGR00229">
    <property type="entry name" value="sensory_box"/>
    <property type="match status" value="1"/>
</dbReference>
<evidence type="ECO:0000256" key="4">
    <source>
        <dbReference type="ARBA" id="ARBA00022553"/>
    </source>
</evidence>
<dbReference type="InterPro" id="IPR000700">
    <property type="entry name" value="PAS-assoc_C"/>
</dbReference>
<keyword evidence="13" id="KW-0157">Chromophore</keyword>
<evidence type="ECO:0000256" key="7">
    <source>
        <dbReference type="ARBA" id="ARBA00022643"/>
    </source>
</evidence>
<dbReference type="SMART" id="SM00091">
    <property type="entry name" value="PAS"/>
    <property type="match status" value="1"/>
</dbReference>